<evidence type="ECO:0000259" key="11">
    <source>
        <dbReference type="PROSITE" id="PS50893"/>
    </source>
</evidence>
<dbReference type="InterPro" id="IPR027417">
    <property type="entry name" value="P-loop_NTPase"/>
</dbReference>
<sequence>MNDALARGSGDSRAQDSLLGSLVLIARTHGIQLTREAAMAGLPAADGRLTPALFERAARRAGLSSRVVQRDPRQLRDELLPAVLLLEGDEACVLVGWNHDRSVATVVYPDLSDARVDLPWPQLKAAYTGWAIYARPTFRVDARSPEVSKESRGHWFWSVMRENRGLYRDVLVAAFLVNLFALAMPLFVRNVFDRVVPNHAVETLFMFAAGVLIVLIADLLLRTMRAYFVDKAAARADVKLSAMIMERVLGMRMENYPASVGAFASRLNSFEAVRSFISSATVLAFVDLPFVLLFIAVIALIAWPLAVPVVVGALVLLVWVLVVHRKLRGLAETIYRVKAQRNSTLVESLNAAETIKTLGAEGRVQALWEKASAHLAEHNVRNRLLSSGVSNGASWVQRMVGVAIIVGGVFLIMDGALSFGGLIAAYLISIRAMSPIGRTAGLMLHYHQASTALQSLNRLMTQEVERPPGSAFLSRPRIRGDIEFRGVSFVYPNQGTPALDEVSFSIAAGEHVAVLGRVGSGKTTVAKLILGLYQPTDGAILIDGVDTRQLDPAELRRGMGHVSQDVTLFYGSLRDNIVLGSPLAEDDAILNAIRISGMEDLINRHPQGVDMEVGERGSRLSGGQRQSVGIARAVIHEPSILLLDEPTSAMDHSTERAIKAQLREFLQGRTALVITHRTSLLELVDRIIVMDRGQIVADGPKEQVMEALRQGRIKKART</sequence>
<dbReference type="GO" id="GO:0006508">
    <property type="term" value="P:proteolysis"/>
    <property type="evidence" value="ECO:0007669"/>
    <property type="project" value="InterPro"/>
</dbReference>
<keyword evidence="3" id="KW-1003">Cell membrane</keyword>
<dbReference type="Gene3D" id="3.40.50.300">
    <property type="entry name" value="P-loop containing nucleotide triphosphate hydrolases"/>
    <property type="match status" value="1"/>
</dbReference>
<organism evidence="14 15">
    <name type="scientific">Thioalkalivibrio paradoxus ARh 1</name>
    <dbReference type="NCBI Taxonomy" id="713585"/>
    <lineage>
        <taxon>Bacteria</taxon>
        <taxon>Pseudomonadati</taxon>
        <taxon>Pseudomonadota</taxon>
        <taxon>Gammaproteobacteria</taxon>
        <taxon>Chromatiales</taxon>
        <taxon>Ectothiorhodospiraceae</taxon>
        <taxon>Thioalkalivibrio</taxon>
    </lineage>
</organism>
<keyword evidence="7" id="KW-0067">ATP-binding</keyword>
<dbReference type="Pfam" id="PF00005">
    <property type="entry name" value="ABC_tran"/>
    <property type="match status" value="1"/>
</dbReference>
<dbReference type="CDD" id="cd02421">
    <property type="entry name" value="Peptidase_C39_likeD"/>
    <property type="match status" value="1"/>
</dbReference>
<evidence type="ECO:0000256" key="8">
    <source>
        <dbReference type="ARBA" id="ARBA00022989"/>
    </source>
</evidence>
<evidence type="ECO:0000256" key="9">
    <source>
        <dbReference type="ARBA" id="ARBA00023136"/>
    </source>
</evidence>
<evidence type="ECO:0000256" key="1">
    <source>
        <dbReference type="ARBA" id="ARBA00004651"/>
    </source>
</evidence>
<evidence type="ECO:0000313" key="14">
    <source>
        <dbReference type="EMBL" id="AHE97032.1"/>
    </source>
</evidence>
<feature type="domain" description="ABC transmembrane type-1" evidence="12">
    <location>
        <begin position="170"/>
        <end position="448"/>
    </location>
</feature>
<gene>
    <name evidence="14" type="ORF">THITH_00645</name>
</gene>
<evidence type="ECO:0000259" key="12">
    <source>
        <dbReference type="PROSITE" id="PS50929"/>
    </source>
</evidence>
<dbReference type="PROSITE" id="PS50990">
    <property type="entry name" value="PEPTIDASE_C39"/>
    <property type="match status" value="1"/>
</dbReference>
<feature type="transmembrane region" description="Helical" evidence="10">
    <location>
        <begin position="276"/>
        <end position="299"/>
    </location>
</feature>
<dbReference type="EMBL" id="CP007029">
    <property type="protein sequence ID" value="AHE97032.1"/>
    <property type="molecule type" value="Genomic_DNA"/>
</dbReference>
<evidence type="ECO:0000256" key="5">
    <source>
        <dbReference type="ARBA" id="ARBA00022741"/>
    </source>
</evidence>
<dbReference type="Proteomes" id="UP000005289">
    <property type="component" value="Chromosome"/>
</dbReference>
<evidence type="ECO:0000256" key="6">
    <source>
        <dbReference type="ARBA" id="ARBA00022801"/>
    </source>
</evidence>
<dbReference type="OrthoDB" id="6336411at2"/>
<dbReference type="InterPro" id="IPR011527">
    <property type="entry name" value="ABC1_TM_dom"/>
</dbReference>
<dbReference type="InterPro" id="IPR005074">
    <property type="entry name" value="Peptidase_C39"/>
</dbReference>
<dbReference type="GO" id="GO:0005886">
    <property type="term" value="C:plasma membrane"/>
    <property type="evidence" value="ECO:0007669"/>
    <property type="project" value="UniProtKB-SubCell"/>
</dbReference>
<evidence type="ECO:0000256" key="4">
    <source>
        <dbReference type="ARBA" id="ARBA00022692"/>
    </source>
</evidence>
<keyword evidence="2" id="KW-0813">Transport</keyword>
<accession>W0DIE1</accession>
<comment type="subcellular location">
    <subcellularLocation>
        <location evidence="1">Cell membrane</location>
        <topology evidence="1">Multi-pass membrane protein</topology>
    </subcellularLocation>
</comment>
<feature type="domain" description="Peptidase C39" evidence="13">
    <location>
        <begin position="11"/>
        <end position="134"/>
    </location>
</feature>
<protein>
    <submittedName>
        <fullName evidence="14">ABC transporter</fullName>
    </submittedName>
</protein>
<dbReference type="FunFam" id="3.40.50.300:FF:000299">
    <property type="entry name" value="ABC transporter ATP-binding protein/permease"/>
    <property type="match status" value="1"/>
</dbReference>
<feature type="transmembrane region" description="Helical" evidence="10">
    <location>
        <begin position="305"/>
        <end position="323"/>
    </location>
</feature>
<dbReference type="GO" id="GO:0016887">
    <property type="term" value="F:ATP hydrolysis activity"/>
    <property type="evidence" value="ECO:0007669"/>
    <property type="project" value="InterPro"/>
</dbReference>
<dbReference type="Gene3D" id="3.90.70.10">
    <property type="entry name" value="Cysteine proteinases"/>
    <property type="match status" value="1"/>
</dbReference>
<dbReference type="SUPFAM" id="SSF52540">
    <property type="entry name" value="P-loop containing nucleoside triphosphate hydrolases"/>
    <property type="match status" value="1"/>
</dbReference>
<dbReference type="SUPFAM" id="SSF90123">
    <property type="entry name" value="ABC transporter transmembrane region"/>
    <property type="match status" value="1"/>
</dbReference>
<keyword evidence="4 10" id="KW-0812">Transmembrane</keyword>
<dbReference type="PANTHER" id="PTHR43394">
    <property type="entry name" value="ATP-DEPENDENT PERMEASE MDL1, MITOCHONDRIAL"/>
    <property type="match status" value="1"/>
</dbReference>
<dbReference type="NCBIfam" id="TIGR03375">
    <property type="entry name" value="type_I_sec_LssB"/>
    <property type="match status" value="1"/>
</dbReference>
<feature type="transmembrane region" description="Helical" evidence="10">
    <location>
        <begin position="170"/>
        <end position="188"/>
    </location>
</feature>
<dbReference type="GO" id="GO:0008233">
    <property type="term" value="F:peptidase activity"/>
    <property type="evidence" value="ECO:0007669"/>
    <property type="project" value="InterPro"/>
</dbReference>
<dbReference type="InterPro" id="IPR039421">
    <property type="entry name" value="Type_1_exporter"/>
</dbReference>
<feature type="transmembrane region" description="Helical" evidence="10">
    <location>
        <begin position="400"/>
        <end position="428"/>
    </location>
</feature>
<dbReference type="InterPro" id="IPR003593">
    <property type="entry name" value="AAA+_ATPase"/>
</dbReference>
<dbReference type="GO" id="GO:0005524">
    <property type="term" value="F:ATP binding"/>
    <property type="evidence" value="ECO:0007669"/>
    <property type="project" value="UniProtKB-KW"/>
</dbReference>
<dbReference type="GO" id="GO:0015421">
    <property type="term" value="F:ABC-type oligopeptide transporter activity"/>
    <property type="evidence" value="ECO:0007669"/>
    <property type="project" value="TreeGrafter"/>
</dbReference>
<reference evidence="14 15" key="1">
    <citation type="submission" date="2013-12" db="EMBL/GenBank/DDBJ databases">
        <authorList>
            <consortium name="DOE Joint Genome Institute"/>
            <person name="Muyzer G."/>
            <person name="Huntemann M."/>
            <person name="Han J."/>
            <person name="Chen A."/>
            <person name="Kyrpides N."/>
            <person name="Mavromatis K."/>
            <person name="Markowitz V."/>
            <person name="Palaniappan K."/>
            <person name="Ivanova N."/>
            <person name="Schaumberg A."/>
            <person name="Pati A."/>
            <person name="Liolios K."/>
            <person name="Nordberg H.P."/>
            <person name="Cantor M.N."/>
            <person name="Hua S.X."/>
            <person name="Woyke T."/>
        </authorList>
    </citation>
    <scope>NUCLEOTIDE SEQUENCE [LARGE SCALE GENOMIC DNA]</scope>
    <source>
        <strain evidence="14 15">ARh 1</strain>
    </source>
</reference>
<dbReference type="AlphaFoldDB" id="W0DIE1"/>
<dbReference type="PANTHER" id="PTHR43394:SF1">
    <property type="entry name" value="ATP-BINDING CASSETTE SUB-FAMILY B MEMBER 10, MITOCHONDRIAL"/>
    <property type="match status" value="1"/>
</dbReference>
<dbReference type="InterPro" id="IPR036640">
    <property type="entry name" value="ABC1_TM_sf"/>
</dbReference>
<dbReference type="CDD" id="cd03245">
    <property type="entry name" value="ABCC_bacteriocin_exporters"/>
    <property type="match status" value="1"/>
</dbReference>
<keyword evidence="9 10" id="KW-0472">Membrane</keyword>
<keyword evidence="15" id="KW-1185">Reference proteome</keyword>
<dbReference type="CDD" id="cd18587">
    <property type="entry name" value="ABC_6TM_LapB_like"/>
    <property type="match status" value="1"/>
</dbReference>
<dbReference type="KEGG" id="tti:THITH_00645"/>
<dbReference type="InterPro" id="IPR017750">
    <property type="entry name" value="ATPase_T1SS"/>
</dbReference>
<dbReference type="HOGENOM" id="CLU_000604_95_6_6"/>
<feature type="transmembrane region" description="Helical" evidence="10">
    <location>
        <begin position="200"/>
        <end position="221"/>
    </location>
</feature>
<dbReference type="SMART" id="SM00382">
    <property type="entry name" value="AAA"/>
    <property type="match status" value="1"/>
</dbReference>
<proteinExistence type="predicted"/>
<evidence type="ECO:0000256" key="3">
    <source>
        <dbReference type="ARBA" id="ARBA00022475"/>
    </source>
</evidence>
<dbReference type="PROSITE" id="PS50929">
    <property type="entry name" value="ABC_TM1F"/>
    <property type="match status" value="1"/>
</dbReference>
<dbReference type="STRING" id="713585.THITH_00645"/>
<evidence type="ECO:0000256" key="7">
    <source>
        <dbReference type="ARBA" id="ARBA00022840"/>
    </source>
</evidence>
<keyword evidence="8 10" id="KW-1133">Transmembrane helix</keyword>
<keyword evidence="5" id="KW-0547">Nucleotide-binding</keyword>
<evidence type="ECO:0000256" key="2">
    <source>
        <dbReference type="ARBA" id="ARBA00022448"/>
    </source>
</evidence>
<keyword evidence="6" id="KW-0378">Hydrolase</keyword>
<evidence type="ECO:0000313" key="15">
    <source>
        <dbReference type="Proteomes" id="UP000005289"/>
    </source>
</evidence>
<evidence type="ECO:0000256" key="10">
    <source>
        <dbReference type="SAM" id="Phobius"/>
    </source>
</evidence>
<dbReference type="RefSeq" id="WP_006746460.1">
    <property type="nucleotide sequence ID" value="NZ_CP007029.1"/>
</dbReference>
<name>W0DIE1_9GAMM</name>
<feature type="domain" description="ABC transporter" evidence="11">
    <location>
        <begin position="482"/>
        <end position="717"/>
    </location>
</feature>
<dbReference type="InterPro" id="IPR003439">
    <property type="entry name" value="ABC_transporter-like_ATP-bd"/>
</dbReference>
<dbReference type="PROSITE" id="PS50893">
    <property type="entry name" value="ABC_TRANSPORTER_2"/>
    <property type="match status" value="1"/>
</dbReference>
<dbReference type="Pfam" id="PF00664">
    <property type="entry name" value="ABC_membrane"/>
    <property type="match status" value="1"/>
</dbReference>
<dbReference type="Gene3D" id="1.20.1560.10">
    <property type="entry name" value="ABC transporter type 1, transmembrane domain"/>
    <property type="match status" value="1"/>
</dbReference>
<evidence type="ECO:0000259" key="13">
    <source>
        <dbReference type="PROSITE" id="PS50990"/>
    </source>
</evidence>